<evidence type="ECO:0000313" key="4">
    <source>
        <dbReference type="Proteomes" id="UP001571476"/>
    </source>
</evidence>
<dbReference type="Gene3D" id="3.60.40.10">
    <property type="entry name" value="PPM-type phosphatase domain"/>
    <property type="match status" value="1"/>
</dbReference>
<accession>A0ABV4SVW3</accession>
<reference evidence="3 4" key="1">
    <citation type="submission" date="2024-08" db="EMBL/GenBank/DDBJ databases">
        <title>Genome sequence of Streptomyces aureus CACIA-1.46HGO.</title>
        <authorList>
            <person name="Evangelista-Martinez Z."/>
        </authorList>
    </citation>
    <scope>NUCLEOTIDE SEQUENCE [LARGE SCALE GENOMIC DNA]</scope>
    <source>
        <strain evidence="3 4">CACIA-1.46HGO</strain>
    </source>
</reference>
<dbReference type="InterPro" id="IPR036457">
    <property type="entry name" value="PPM-type-like_dom_sf"/>
</dbReference>
<evidence type="ECO:0000313" key="3">
    <source>
        <dbReference type="EMBL" id="MFA3842601.1"/>
    </source>
</evidence>
<evidence type="ECO:0000256" key="1">
    <source>
        <dbReference type="SAM" id="MobiDB-lite"/>
    </source>
</evidence>
<dbReference type="EMBL" id="JBGOSP010000040">
    <property type="protein sequence ID" value="MFA3842601.1"/>
    <property type="molecule type" value="Genomic_DNA"/>
</dbReference>
<protein>
    <submittedName>
        <fullName evidence="3">SpoIIE family protein phosphatase</fullName>
    </submittedName>
</protein>
<keyword evidence="4" id="KW-1185">Reference proteome</keyword>
<dbReference type="InterPro" id="IPR001932">
    <property type="entry name" value="PPM-type_phosphatase-like_dom"/>
</dbReference>
<feature type="domain" description="PPM-type phosphatase" evidence="2">
    <location>
        <begin position="73"/>
        <end position="168"/>
    </location>
</feature>
<dbReference type="Pfam" id="PF07228">
    <property type="entry name" value="SpoIIE"/>
    <property type="match status" value="1"/>
</dbReference>
<comment type="caution">
    <text evidence="3">The sequence shown here is derived from an EMBL/GenBank/DDBJ whole genome shotgun (WGS) entry which is preliminary data.</text>
</comment>
<dbReference type="RefSeq" id="WP_372566530.1">
    <property type="nucleotide sequence ID" value="NZ_JBGOSP010000040.1"/>
</dbReference>
<name>A0ABV4SVW3_9ACTN</name>
<sequence length="232" mass="24803">MKVRVEVRDDSNPRPPVIAAIMGSARRARARRSLPPSNSPIVTGGRPGVVSAREGLWRRRRAPSGSWPVGAAVRAGVECPGCSRAPARASPAGEPSGLPAGAPLRVGGVLFEATTVPLYPGDQLILYTDGFVETRREAIDERLDPFLRLLDGPDRSLEEACDRLLDTCVIRTSTTTWPYSSHGPDSSPGPPRSGSSPLKDRHCRRRLHPGSGSLSAPGPWRVIETAIMNGHG</sequence>
<gene>
    <name evidence="3" type="ORF">ACEG43_41645</name>
</gene>
<organism evidence="3 4">
    <name type="scientific">Streptomyces aureus</name>
    <dbReference type="NCBI Taxonomy" id="193461"/>
    <lineage>
        <taxon>Bacteria</taxon>
        <taxon>Bacillati</taxon>
        <taxon>Actinomycetota</taxon>
        <taxon>Actinomycetes</taxon>
        <taxon>Kitasatosporales</taxon>
        <taxon>Streptomycetaceae</taxon>
        <taxon>Streptomyces</taxon>
    </lineage>
</organism>
<dbReference type="Proteomes" id="UP001571476">
    <property type="component" value="Unassembled WGS sequence"/>
</dbReference>
<evidence type="ECO:0000259" key="2">
    <source>
        <dbReference type="Pfam" id="PF07228"/>
    </source>
</evidence>
<feature type="compositionally biased region" description="Low complexity" evidence="1">
    <location>
        <begin position="178"/>
        <end position="197"/>
    </location>
</feature>
<proteinExistence type="predicted"/>
<feature type="region of interest" description="Disordered" evidence="1">
    <location>
        <begin position="176"/>
        <end position="218"/>
    </location>
</feature>